<dbReference type="InterPro" id="IPR011042">
    <property type="entry name" value="6-blade_b-propeller_TolB-like"/>
</dbReference>
<dbReference type="InterPro" id="IPR029058">
    <property type="entry name" value="AB_hydrolase_fold"/>
</dbReference>
<dbReference type="GO" id="GO:0006508">
    <property type="term" value="P:proteolysis"/>
    <property type="evidence" value="ECO:0007669"/>
    <property type="project" value="InterPro"/>
</dbReference>
<name>A0A6L8MRF2_9BURK</name>
<feature type="chain" id="PRO_5027035610" evidence="2">
    <location>
        <begin position="20"/>
        <end position="650"/>
    </location>
</feature>
<feature type="signal peptide" evidence="2">
    <location>
        <begin position="1"/>
        <end position="19"/>
    </location>
</feature>
<dbReference type="Gene3D" id="2.120.10.30">
    <property type="entry name" value="TolB, C-terminal domain"/>
    <property type="match status" value="1"/>
</dbReference>
<dbReference type="Proteomes" id="UP000474565">
    <property type="component" value="Unassembled WGS sequence"/>
</dbReference>
<reference evidence="4 5" key="1">
    <citation type="submission" date="2019-12" db="EMBL/GenBank/DDBJ databases">
        <title>Novel species isolated from a subtropical stream in China.</title>
        <authorList>
            <person name="Lu H."/>
        </authorList>
    </citation>
    <scope>NUCLEOTIDE SEQUENCE [LARGE SCALE GENOMIC DNA]</scope>
    <source>
        <strain evidence="4 5">FT50W</strain>
    </source>
</reference>
<sequence length="650" mass="71900">MKLTTALLAGLLASGALHAADEAPIVLEQFFQKPSTTGASISPDGRHIALRKMSPEGRSMLMVLNVATRERKVVANFRNADVNHFYWLNDVRLAYTLGNVDYQGGIGKPGLYAVDRDGKGVTGLSYTINPPRSFTDSGDYASSAYLDQSSIHGFPPRKADEMFVIVVNDDQHTLARMNTRNGDFTDIRAPAGTYRWLTDPDSNVRVVVARRNGKDVVMIKPDDTWRELASFDPLAPDAFRPVLYLDGTLYVRAYRDKNEAAIYRYDLRKNAIDGTPVILVPGYDADGYFVLDDKKMLGYRINTDSETTVWFDADMKALQKEVDALLPGTLNTLSVGGHSETGYVVVDAHRDVQDHAYFLYQRGGKKLQSLGASRPELDPARMAPMLVERYAARDGLQVPLFVTLPARQDKQPAPTVVLIGDAAWQRSAYWEWNAEVQFLASRGYVVLQPQPRGTEGFGRAHVVAGAKQWGRAMQDDIADAVQWSVRQGYTDAARVCVVGGGYGGYAAMMALARDPALFKCGVSWSGITDLEAMFRRNWDGSADERTLPRLRAAIGDPKLDAAQLREASPLHNAARIQQPVLLAYGKDDGRVPFSDGRKFYTALAAGNPRVQWLEYTPDVEDAKTQKNRIDLWRNIEAFLGKQIGRAAPGP</sequence>
<dbReference type="SUPFAM" id="SSF53474">
    <property type="entry name" value="alpha/beta-Hydrolases"/>
    <property type="match status" value="1"/>
</dbReference>
<dbReference type="EMBL" id="WWCP01000036">
    <property type="protein sequence ID" value="MYM84626.1"/>
    <property type="molecule type" value="Genomic_DNA"/>
</dbReference>
<accession>A0A6L8MRF2</accession>
<evidence type="ECO:0000256" key="1">
    <source>
        <dbReference type="ARBA" id="ARBA00022801"/>
    </source>
</evidence>
<keyword evidence="1" id="KW-0378">Hydrolase</keyword>
<comment type="caution">
    <text evidence="4">The sequence shown here is derived from an EMBL/GenBank/DDBJ whole genome shotgun (WGS) entry which is preliminary data.</text>
</comment>
<feature type="domain" description="Peptidase S9 prolyl oligopeptidase catalytic" evidence="3">
    <location>
        <begin position="431"/>
        <end position="644"/>
    </location>
</feature>
<dbReference type="GO" id="GO:0004252">
    <property type="term" value="F:serine-type endopeptidase activity"/>
    <property type="evidence" value="ECO:0007669"/>
    <property type="project" value="TreeGrafter"/>
</dbReference>
<evidence type="ECO:0000313" key="5">
    <source>
        <dbReference type="Proteomes" id="UP000474565"/>
    </source>
</evidence>
<dbReference type="InterPro" id="IPR011044">
    <property type="entry name" value="Quino_amine_DH_bsu"/>
</dbReference>
<evidence type="ECO:0000256" key="2">
    <source>
        <dbReference type="SAM" id="SignalP"/>
    </source>
</evidence>
<dbReference type="PANTHER" id="PTHR42776">
    <property type="entry name" value="SERINE PEPTIDASE S9 FAMILY MEMBER"/>
    <property type="match status" value="1"/>
</dbReference>
<dbReference type="InterPro" id="IPR001375">
    <property type="entry name" value="Peptidase_S9_cat"/>
</dbReference>
<keyword evidence="2" id="KW-0732">Signal</keyword>
<dbReference type="PANTHER" id="PTHR42776:SF27">
    <property type="entry name" value="DIPEPTIDYL PEPTIDASE FAMILY MEMBER 6"/>
    <property type="match status" value="1"/>
</dbReference>
<protein>
    <submittedName>
        <fullName evidence="4">Prolyl oligopeptidase family serine peptidase</fullName>
    </submittedName>
</protein>
<dbReference type="Pfam" id="PF00326">
    <property type="entry name" value="Peptidase_S9"/>
    <property type="match status" value="1"/>
</dbReference>
<dbReference type="RefSeq" id="WP_161021104.1">
    <property type="nucleotide sequence ID" value="NZ_WWCP01000036.1"/>
</dbReference>
<evidence type="ECO:0000259" key="3">
    <source>
        <dbReference type="Pfam" id="PF00326"/>
    </source>
</evidence>
<dbReference type="Gene3D" id="3.40.50.1820">
    <property type="entry name" value="alpha/beta hydrolase"/>
    <property type="match status" value="1"/>
</dbReference>
<proteinExistence type="predicted"/>
<dbReference type="SUPFAM" id="SSF50969">
    <property type="entry name" value="YVTN repeat-like/Quinoprotein amine dehydrogenase"/>
    <property type="match status" value="1"/>
</dbReference>
<gene>
    <name evidence="4" type="ORF">GTP44_22085</name>
</gene>
<dbReference type="AlphaFoldDB" id="A0A6L8MRF2"/>
<organism evidence="4 5">
    <name type="scientific">Duganella lactea</name>
    <dbReference type="NCBI Taxonomy" id="2692173"/>
    <lineage>
        <taxon>Bacteria</taxon>
        <taxon>Pseudomonadati</taxon>
        <taxon>Pseudomonadota</taxon>
        <taxon>Betaproteobacteria</taxon>
        <taxon>Burkholderiales</taxon>
        <taxon>Oxalobacteraceae</taxon>
        <taxon>Telluria group</taxon>
        <taxon>Duganella</taxon>
    </lineage>
</organism>
<evidence type="ECO:0000313" key="4">
    <source>
        <dbReference type="EMBL" id="MYM84626.1"/>
    </source>
</evidence>